<dbReference type="Proteomes" id="UP000722336">
    <property type="component" value="Unassembled WGS sequence"/>
</dbReference>
<dbReference type="RefSeq" id="WP_218445829.1">
    <property type="nucleotide sequence ID" value="NZ_JAGSPA010000003.1"/>
</dbReference>
<comment type="caution">
    <text evidence="2">The sequence shown here is derived from an EMBL/GenBank/DDBJ whole genome shotgun (WGS) entry which is preliminary data.</text>
</comment>
<keyword evidence="2" id="KW-0969">Cilium</keyword>
<dbReference type="EMBL" id="JAGSPA010000003">
    <property type="protein sequence ID" value="MBV7256988.1"/>
    <property type="molecule type" value="Genomic_DNA"/>
</dbReference>
<keyword evidence="2" id="KW-0966">Cell projection</keyword>
<accession>A0ABS6SF05</accession>
<name>A0ABS6SF05_9SPHN</name>
<dbReference type="Pfam" id="PF02561">
    <property type="entry name" value="FliS"/>
    <property type="match status" value="1"/>
</dbReference>
<evidence type="ECO:0000256" key="1">
    <source>
        <dbReference type="PIRNR" id="PIRNR039090"/>
    </source>
</evidence>
<sequence length="129" mass="13685">MQTRIKAHNQYASVAASTRAEGADPHRLVALLFEECLTCLKRVELSLMNDAGDLAGTAASKARAILDALSGSLDFEQGGRIADDLAAIYDYCKNRLTHAVTTRDGNAAREAHGILAEIASGWAAIGQSK</sequence>
<dbReference type="InterPro" id="IPR003713">
    <property type="entry name" value="FliS"/>
</dbReference>
<keyword evidence="1" id="KW-0963">Cytoplasm</keyword>
<keyword evidence="3" id="KW-1185">Reference proteome</keyword>
<dbReference type="PANTHER" id="PTHR34773">
    <property type="entry name" value="FLAGELLAR SECRETION CHAPERONE FLIS"/>
    <property type="match status" value="1"/>
</dbReference>
<evidence type="ECO:0000313" key="3">
    <source>
        <dbReference type="Proteomes" id="UP000722336"/>
    </source>
</evidence>
<evidence type="ECO:0000313" key="2">
    <source>
        <dbReference type="EMBL" id="MBV7256988.1"/>
    </source>
</evidence>
<reference evidence="2 3" key="1">
    <citation type="submission" date="2021-04" db="EMBL/GenBank/DDBJ databases">
        <authorList>
            <person name="Pira H."/>
            <person name="Risdian C."/>
            <person name="Wink J."/>
        </authorList>
    </citation>
    <scope>NUCLEOTIDE SEQUENCE [LARGE SCALE GENOMIC DNA]</scope>
    <source>
        <strain evidence="2 3">WHA3</strain>
    </source>
</reference>
<dbReference type="PIRSF" id="PIRSF039090">
    <property type="entry name" value="Flis"/>
    <property type="match status" value="1"/>
</dbReference>
<dbReference type="CDD" id="cd16098">
    <property type="entry name" value="FliS"/>
    <property type="match status" value="1"/>
</dbReference>
<comment type="similarity">
    <text evidence="1">Belongs to the FliS family.</text>
</comment>
<dbReference type="PANTHER" id="PTHR34773:SF1">
    <property type="entry name" value="FLAGELLAR SECRETION CHAPERONE FLIS"/>
    <property type="match status" value="1"/>
</dbReference>
<organism evidence="2 3">
    <name type="scientific">Pacificimonas pallii</name>
    <dbReference type="NCBI Taxonomy" id="2827236"/>
    <lineage>
        <taxon>Bacteria</taxon>
        <taxon>Pseudomonadati</taxon>
        <taxon>Pseudomonadota</taxon>
        <taxon>Alphaproteobacteria</taxon>
        <taxon>Sphingomonadales</taxon>
        <taxon>Sphingosinicellaceae</taxon>
        <taxon>Pacificimonas</taxon>
    </lineage>
</organism>
<proteinExistence type="inferred from homology"/>
<comment type="subcellular location">
    <subcellularLocation>
        <location evidence="1">Cytoplasm</location>
        <location evidence="1">Cytosol</location>
    </subcellularLocation>
</comment>
<protein>
    <recommendedName>
        <fullName evidence="1">Flagellar secretion chaperone FliS</fullName>
    </recommendedName>
</protein>
<gene>
    <name evidence="2" type="ORF">KCG44_09355</name>
</gene>
<keyword evidence="2" id="KW-0282">Flagellum</keyword>
<keyword evidence="1" id="KW-1005">Bacterial flagellum biogenesis</keyword>